<feature type="domain" description="CCHC-type" evidence="9">
    <location>
        <begin position="345"/>
        <end position="360"/>
    </location>
</feature>
<feature type="region of interest" description="Disordered" evidence="8">
    <location>
        <begin position="1840"/>
        <end position="1863"/>
    </location>
</feature>
<keyword evidence="7" id="KW-0175">Coiled coil</keyword>
<comment type="cofactor">
    <cofactor evidence="1">
        <name>a divalent metal cation</name>
        <dbReference type="ChEBI" id="CHEBI:60240"/>
    </cofactor>
</comment>
<dbReference type="InterPro" id="IPR036875">
    <property type="entry name" value="Znf_CCHC_sf"/>
</dbReference>
<dbReference type="Gene3D" id="4.10.60.10">
    <property type="entry name" value="Zinc finger, CCHC-type"/>
    <property type="match status" value="1"/>
</dbReference>
<comment type="similarity">
    <text evidence="3">Belongs to the SNU66/SART1 family.</text>
</comment>
<dbReference type="InterPro" id="IPR005011">
    <property type="entry name" value="SNU66/SART1"/>
</dbReference>
<dbReference type="PANTHER" id="PTHR14152">
    <property type="entry name" value="SQUAMOUS CELL CARCINOMA ANTIGEN RECOGNISED BY CYTOTOXIC T LYMPHOCYTES"/>
    <property type="match status" value="1"/>
</dbReference>
<evidence type="ECO:0000259" key="9">
    <source>
        <dbReference type="PROSITE" id="PS50158"/>
    </source>
</evidence>
<keyword evidence="4" id="KW-0479">Metal-binding</keyword>
<organism evidence="10 11">
    <name type="scientific">Tanacetum coccineum</name>
    <dbReference type="NCBI Taxonomy" id="301880"/>
    <lineage>
        <taxon>Eukaryota</taxon>
        <taxon>Viridiplantae</taxon>
        <taxon>Streptophyta</taxon>
        <taxon>Embryophyta</taxon>
        <taxon>Tracheophyta</taxon>
        <taxon>Spermatophyta</taxon>
        <taxon>Magnoliopsida</taxon>
        <taxon>eudicotyledons</taxon>
        <taxon>Gunneridae</taxon>
        <taxon>Pentapetalae</taxon>
        <taxon>asterids</taxon>
        <taxon>campanulids</taxon>
        <taxon>Asterales</taxon>
        <taxon>Asteraceae</taxon>
        <taxon>Asteroideae</taxon>
        <taxon>Anthemideae</taxon>
        <taxon>Anthemidinae</taxon>
        <taxon>Tanacetum</taxon>
    </lineage>
</organism>
<dbReference type="SUPFAM" id="SSF57756">
    <property type="entry name" value="Retrovirus zinc finger-like domains"/>
    <property type="match status" value="1"/>
</dbReference>
<evidence type="ECO:0000256" key="5">
    <source>
        <dbReference type="ARBA" id="ARBA00023242"/>
    </source>
</evidence>
<protein>
    <submittedName>
        <fullName evidence="10">Retrovirus-related pol polyprotein from transposon TNT 1-94</fullName>
    </submittedName>
</protein>
<feature type="compositionally biased region" description="Basic and acidic residues" evidence="8">
    <location>
        <begin position="1416"/>
        <end position="1437"/>
    </location>
</feature>
<dbReference type="PROSITE" id="PS50158">
    <property type="entry name" value="ZF_CCHC"/>
    <property type="match status" value="1"/>
</dbReference>
<keyword evidence="11" id="KW-1185">Reference proteome</keyword>
<reference evidence="10" key="1">
    <citation type="journal article" date="2022" name="Int. J. Mol. Sci.">
        <title>Draft Genome of Tanacetum Coccineum: Genomic Comparison of Closely Related Tanacetum-Family Plants.</title>
        <authorList>
            <person name="Yamashiro T."/>
            <person name="Shiraishi A."/>
            <person name="Nakayama K."/>
            <person name="Satake H."/>
        </authorList>
    </citation>
    <scope>NUCLEOTIDE SEQUENCE</scope>
</reference>
<evidence type="ECO:0000313" key="11">
    <source>
        <dbReference type="Proteomes" id="UP001151760"/>
    </source>
</evidence>
<dbReference type="SMART" id="SM00343">
    <property type="entry name" value="ZnF_C2HC"/>
    <property type="match status" value="1"/>
</dbReference>
<evidence type="ECO:0000256" key="7">
    <source>
        <dbReference type="SAM" id="Coils"/>
    </source>
</evidence>
<dbReference type="PANTHER" id="PTHR14152:SF5">
    <property type="entry name" value="U4_U6.U5 TRI-SNRNP-ASSOCIATED PROTEIN 1"/>
    <property type="match status" value="1"/>
</dbReference>
<feature type="compositionally biased region" description="Basic and acidic residues" evidence="8">
    <location>
        <begin position="1854"/>
        <end position="1863"/>
    </location>
</feature>
<evidence type="ECO:0000256" key="6">
    <source>
        <dbReference type="PROSITE-ProRule" id="PRU00047"/>
    </source>
</evidence>
<comment type="caution">
    <text evidence="10">The sequence shown here is derived from an EMBL/GenBank/DDBJ whole genome shotgun (WGS) entry which is preliminary data.</text>
</comment>
<feature type="region of interest" description="Disordered" evidence="8">
    <location>
        <begin position="1704"/>
        <end position="1726"/>
    </location>
</feature>
<feature type="compositionally biased region" description="Basic and acidic residues" evidence="8">
    <location>
        <begin position="1449"/>
        <end position="1494"/>
    </location>
</feature>
<gene>
    <name evidence="10" type="ORF">Tco_0627957</name>
</gene>
<evidence type="ECO:0000256" key="1">
    <source>
        <dbReference type="ARBA" id="ARBA00001968"/>
    </source>
</evidence>
<feature type="region of interest" description="Disordered" evidence="8">
    <location>
        <begin position="1968"/>
        <end position="1993"/>
    </location>
</feature>
<keyword evidence="6" id="KW-0863">Zinc-finger</keyword>
<keyword evidence="5" id="KW-0539">Nucleus</keyword>
<feature type="region of interest" description="Disordered" evidence="8">
    <location>
        <begin position="1405"/>
        <end position="1494"/>
    </location>
</feature>
<evidence type="ECO:0000256" key="8">
    <source>
        <dbReference type="SAM" id="MobiDB-lite"/>
    </source>
</evidence>
<name>A0ABQ4WP03_9ASTR</name>
<dbReference type="Proteomes" id="UP001151760">
    <property type="component" value="Unassembled WGS sequence"/>
</dbReference>
<dbReference type="Pfam" id="PF03343">
    <property type="entry name" value="SART-1"/>
    <property type="match status" value="2"/>
</dbReference>
<evidence type="ECO:0000313" key="10">
    <source>
        <dbReference type="EMBL" id="GJS54595.1"/>
    </source>
</evidence>
<dbReference type="InterPro" id="IPR027806">
    <property type="entry name" value="HARBI1_dom"/>
</dbReference>
<comment type="subcellular location">
    <subcellularLocation>
        <location evidence="2">Nucleus</location>
    </subcellularLocation>
</comment>
<feature type="region of interest" description="Disordered" evidence="8">
    <location>
        <begin position="1529"/>
        <end position="1554"/>
    </location>
</feature>
<evidence type="ECO:0000256" key="2">
    <source>
        <dbReference type="ARBA" id="ARBA00004123"/>
    </source>
</evidence>
<feature type="coiled-coil region" evidence="7">
    <location>
        <begin position="998"/>
        <end position="1032"/>
    </location>
</feature>
<dbReference type="EMBL" id="BQNB010008810">
    <property type="protein sequence ID" value="GJS54595.1"/>
    <property type="molecule type" value="Genomic_DNA"/>
</dbReference>
<feature type="coiled-coil region" evidence="7">
    <location>
        <begin position="545"/>
        <end position="606"/>
    </location>
</feature>
<sequence>MTTLADKAILSGADNRPPMLEKDMYDSWKSIMELYMMNRQHGRMILESVENGPLIWPSIEENGVTRPKKYSELSPTEAIQADCDVKATNIILQGLPPEVYALVSNHKVAKELWERIQLLMQGTSLTKQERECKLYDEFDKFAYKKGESLYLHTTNIDQLHAYLGQHEFHANEVRLMHECNSDPLALSPQYGSPYQSQQYLTHQSSTPLSITYPSNDYQSSIHHNIYSPSSSIPQLEYPPSVDQQSEFSQQESGLIVPVFQKGDDPIDAINHMMSFLTAVVTSRYPTTNNQLRNSSNPRQQATINNGRVTLQPIQGRQTSVAAGTSRTYTPGASGNNSGKQRTVICYNCKGEGHMSKQCTKPKRKRDDSWFKDKVLLVQAQASGQILHEEELAFLADPGIPEGQATQTVITHNAAYQADDLDAYDSDCDELNTAKVALMANLSHYGSDALSEVHNHDNVNNDMTNQVVQAMPSSEQSNVVNHSETEITSDSNIIPYSQYLIESQQVAVQNSNSSAQQDDLILSVIEQLKTQVVHCTKTNLENKSVNDTLTAELERYKEQVKVLKEGQNVDLKSQDNVSDSCAQSVEIDHLKRTLSEHLKEKESLLQTVTLLKNDFKKEESRNLDREIALEKQIKHLDNIVFKRDQSAQTVHMLTKPQFFYDNTTKQALGFQNPFYLKKAQQLEPMLYVGDIIQKTNPIVIPDSEETLTLAEESRSKMLLKHKDNMMQEKIKQIDTTPIDYAALNKLYKDFETRFVPQTELSAEQAFWSHNSVSSSEPDLSDRPTNVEVPKELPKVSMVNTSLKKLKYHLANFDVVVKERTTPTAITEGTWGFEHTKACFRDEIIPFVKALKDLFSTFNQQLVDELAEVQNVFYQMEQAVEQHRVESKTFEVKMNQALNENERLLEQVMSKDIVNLIVNSSMDFASVNVHECEKCLKLETELQKDFVEKEIYDKLFKRFTTLEKHCISLEVDTQLNQEIFQRDNSISNQSAPSFDQLFELNELKAQSQEKDMVIKKLKERIKSLSGNMDKDKIKQDLEEIETINIELDHRVTKLIAENEHLKQTYKQLYDSIKPARVRSKEQCADLTNQVNLKSVEISDLNACLQEKVLVITTLKDELRKLKGKDLANNEEEAAVLRDLVDHIKANYPLDPTLESALCDKQEHLNCVLTRLIDDLLALDSIVRFDLSERRLEQTATFSIPTISEFQHSKETIHNCFHEVLDKMLVFSEEVIRPTTFNPNPNILGNNRRERRMFKGVVGALDGTLIHASVPSHKHNVYKARGRGDCYQNVLAICDFNMIFTSIVVGWEDTTHYARILNEALDDLIYKFPIPPSDKYYLCDAAYRHTRGFMAPYRKVRYWLGDFRRKRAMTSKEKFNHAHAKLQKVIERAFGVLKARFPILKKVITGMDRSDSRHRRSVGTRDHDESTRDERWKGGYDDTKAKHRSKENSGSSKKEDKDCRIRDRERSKISDVSKKRDMEYKDVSRKKDVNDREKDKTWEDDKTLKNKTNAKGELKSENLRIRGIYAENEKALHFEDQDNVTQEEDEDEPPANRHTSRDLVGFKVLDGLDKVVEGGAVVLTLNDQNILADGDINQQVDMLENVEIGEQKRRNEAYKAVKKDTGVYDTFIKETGFEKKMLPQYDDPIVNEGVTLDERGDISGEAEKRIEELRGRIDDTSVTPHFEDLTSSEKVSTDYYTTEARFAGLDLGDHGSWSDGKRQDQKEEHERTVAEKRNNAFQFAYMKADEASKALRMEPTVTVQRVQEVEEFAFGADDDLHKSLERARKLALKMKDGTPSRPHAIALFATSNSKNTDAENRDSQENRVVLTETEEFVWSLQRDEEARNLDAEDVAPATSEQEQKSKVGGRAEMKDVIHHVKMAEKEVKPDETIHESSLGKGLSGALQLLKDQGTLKDTVERVGRNMDKKKSKLVGIVNENDDDKKEIRIERTDEYGRTLTLIEAFRQFSHKFHGIMPGKKKQEKRRRQDDGELKVKKRRTLHQSFERMREALSKNLTPYLVLSGHIKPGYTSPKKSRT</sequence>
<keyword evidence="6" id="KW-0862">Zinc</keyword>
<dbReference type="InterPro" id="IPR001878">
    <property type="entry name" value="Znf_CCHC"/>
</dbReference>
<reference evidence="10" key="2">
    <citation type="submission" date="2022-01" db="EMBL/GenBank/DDBJ databases">
        <authorList>
            <person name="Yamashiro T."/>
            <person name="Shiraishi A."/>
            <person name="Satake H."/>
            <person name="Nakayama K."/>
        </authorList>
    </citation>
    <scope>NUCLEOTIDE SEQUENCE</scope>
</reference>
<proteinExistence type="inferred from homology"/>
<dbReference type="Pfam" id="PF13359">
    <property type="entry name" value="DDE_Tnp_4"/>
    <property type="match status" value="1"/>
</dbReference>
<accession>A0ABQ4WP03</accession>
<dbReference type="Pfam" id="PF00098">
    <property type="entry name" value="zf-CCHC"/>
    <property type="match status" value="1"/>
</dbReference>
<feature type="compositionally biased region" description="Basic residues" evidence="8">
    <location>
        <begin position="1968"/>
        <end position="1978"/>
    </location>
</feature>
<feature type="compositionally biased region" description="Basic and acidic residues" evidence="8">
    <location>
        <begin position="1712"/>
        <end position="1726"/>
    </location>
</feature>
<evidence type="ECO:0000256" key="3">
    <source>
        <dbReference type="ARBA" id="ARBA00006076"/>
    </source>
</evidence>
<feature type="compositionally biased region" description="Acidic residues" evidence="8">
    <location>
        <begin position="1534"/>
        <end position="1546"/>
    </location>
</feature>
<evidence type="ECO:0000256" key="4">
    <source>
        <dbReference type="ARBA" id="ARBA00022723"/>
    </source>
</evidence>